<dbReference type="EMBL" id="LAZR01006801">
    <property type="protein sequence ID" value="KKM89554.1"/>
    <property type="molecule type" value="Genomic_DNA"/>
</dbReference>
<dbReference type="PANTHER" id="PTHR47828:SF1">
    <property type="entry name" value="ARCHAEAL HISTONE A"/>
    <property type="match status" value="1"/>
</dbReference>
<dbReference type="GO" id="GO:0003677">
    <property type="term" value="F:DNA binding"/>
    <property type="evidence" value="ECO:0007669"/>
    <property type="project" value="UniProtKB-KW"/>
</dbReference>
<dbReference type="GO" id="GO:0005737">
    <property type="term" value="C:cytoplasm"/>
    <property type="evidence" value="ECO:0007669"/>
    <property type="project" value="UniProtKB-SubCell"/>
</dbReference>
<name>A0A0F9L413_9ZZZZ</name>
<keyword evidence="3" id="KW-0963">Cytoplasm</keyword>
<protein>
    <recommendedName>
        <fullName evidence="5">Transcription factor CBF/NF-Y/archaeal histone domain-containing protein</fullName>
    </recommendedName>
</protein>
<evidence type="ECO:0000256" key="1">
    <source>
        <dbReference type="ARBA" id="ARBA00004496"/>
    </source>
</evidence>
<accession>A0A0F9L413</accession>
<evidence type="ECO:0000313" key="6">
    <source>
        <dbReference type="EMBL" id="KKM89554.1"/>
    </source>
</evidence>
<evidence type="ECO:0000256" key="4">
    <source>
        <dbReference type="ARBA" id="ARBA00023125"/>
    </source>
</evidence>
<dbReference type="SUPFAM" id="SSF47113">
    <property type="entry name" value="Histone-fold"/>
    <property type="match status" value="1"/>
</dbReference>
<proteinExistence type="inferred from homology"/>
<dbReference type="AlphaFoldDB" id="A0A0F9L413"/>
<feature type="domain" description="Transcription factor CBF/NF-Y/archaeal histone" evidence="5">
    <location>
        <begin position="10"/>
        <end position="65"/>
    </location>
</feature>
<dbReference type="PANTHER" id="PTHR47828">
    <property type="entry name" value="ARCHAEAL HISTONE A"/>
    <property type="match status" value="1"/>
</dbReference>
<reference evidence="6" key="1">
    <citation type="journal article" date="2015" name="Nature">
        <title>Complex archaea that bridge the gap between prokaryotes and eukaryotes.</title>
        <authorList>
            <person name="Spang A."/>
            <person name="Saw J.H."/>
            <person name="Jorgensen S.L."/>
            <person name="Zaremba-Niedzwiedzka K."/>
            <person name="Martijn J."/>
            <person name="Lind A.E."/>
            <person name="van Eijk R."/>
            <person name="Schleper C."/>
            <person name="Guy L."/>
            <person name="Ettema T.J."/>
        </authorList>
    </citation>
    <scope>NUCLEOTIDE SEQUENCE</scope>
</reference>
<dbReference type="GO" id="GO:0046982">
    <property type="term" value="F:protein heterodimerization activity"/>
    <property type="evidence" value="ECO:0007669"/>
    <property type="project" value="InterPro"/>
</dbReference>
<dbReference type="Pfam" id="PF00808">
    <property type="entry name" value="CBFD_NFYB_HMF"/>
    <property type="match status" value="1"/>
</dbReference>
<dbReference type="CDD" id="cd22909">
    <property type="entry name" value="HFD_archaea_histone-like"/>
    <property type="match status" value="1"/>
</dbReference>
<dbReference type="NCBIfam" id="NF043032">
    <property type="entry name" value="archaea_histone"/>
    <property type="match status" value="1"/>
</dbReference>
<dbReference type="InterPro" id="IPR050004">
    <property type="entry name" value="HmfB-like"/>
</dbReference>
<organism evidence="6">
    <name type="scientific">marine sediment metagenome</name>
    <dbReference type="NCBI Taxonomy" id="412755"/>
    <lineage>
        <taxon>unclassified sequences</taxon>
        <taxon>metagenomes</taxon>
        <taxon>ecological metagenomes</taxon>
    </lineage>
</organism>
<dbReference type="InterPro" id="IPR050947">
    <property type="entry name" value="Archaeal_histone_HMF"/>
</dbReference>
<comment type="subcellular location">
    <subcellularLocation>
        <location evidence="1">Cytoplasm</location>
    </subcellularLocation>
</comment>
<gene>
    <name evidence="6" type="ORF">LCGC14_1247540</name>
</gene>
<keyword evidence="4" id="KW-0238">DNA-binding</keyword>
<dbReference type="Gene3D" id="1.10.20.10">
    <property type="entry name" value="Histone, subunit A"/>
    <property type="match status" value="1"/>
</dbReference>
<dbReference type="InterPro" id="IPR009072">
    <property type="entry name" value="Histone-fold"/>
</dbReference>
<dbReference type="InterPro" id="IPR003958">
    <property type="entry name" value="CBFA_NFYB_domain"/>
</dbReference>
<evidence type="ECO:0000256" key="2">
    <source>
        <dbReference type="ARBA" id="ARBA00008264"/>
    </source>
</evidence>
<evidence type="ECO:0000256" key="3">
    <source>
        <dbReference type="ARBA" id="ARBA00022490"/>
    </source>
</evidence>
<comment type="caution">
    <text evidence="6">The sequence shown here is derived from an EMBL/GenBank/DDBJ whole genome shotgun (WGS) entry which is preliminary data.</text>
</comment>
<comment type="similarity">
    <text evidence="2">Belongs to the archaeal histone HMF family.</text>
</comment>
<sequence length="68" mass="7504">MAAFAWSPLRALMKKAGAEIVSRAAVDKLMDWLEEYAKTLTGCALDIAKHSRRKKVTNGDMRIAIGLI</sequence>
<evidence type="ECO:0000259" key="5">
    <source>
        <dbReference type="Pfam" id="PF00808"/>
    </source>
</evidence>